<keyword evidence="2 5" id="KW-0812">Transmembrane</keyword>
<keyword evidence="4 5" id="KW-0472">Membrane</keyword>
<keyword evidence="3 5" id="KW-1133">Transmembrane helix</keyword>
<dbReference type="InterPro" id="IPR052165">
    <property type="entry name" value="Membrane_assoc_protease"/>
</dbReference>
<dbReference type="AlphaFoldDB" id="A0A1H5VF33"/>
<evidence type="ECO:0000259" key="7">
    <source>
        <dbReference type="Pfam" id="PF01957"/>
    </source>
</evidence>
<evidence type="ECO:0000313" key="10">
    <source>
        <dbReference type="EMBL" id="SEF85107.1"/>
    </source>
</evidence>
<dbReference type="Gene3D" id="2.40.50.140">
    <property type="entry name" value="Nucleic acid-binding proteins"/>
    <property type="match status" value="1"/>
</dbReference>
<organism evidence="10 11">
    <name type="scientific">Vibrio hangzhouensis</name>
    <dbReference type="NCBI Taxonomy" id="462991"/>
    <lineage>
        <taxon>Bacteria</taxon>
        <taxon>Pseudomonadati</taxon>
        <taxon>Pseudomonadota</taxon>
        <taxon>Gammaproteobacteria</taxon>
        <taxon>Vibrionales</taxon>
        <taxon>Vibrionaceae</taxon>
        <taxon>Vibrio</taxon>
    </lineage>
</organism>
<feature type="domain" description="NfeD1b N-terminal" evidence="9">
    <location>
        <begin position="40"/>
        <end position="235"/>
    </location>
</feature>
<evidence type="ECO:0000256" key="1">
    <source>
        <dbReference type="ARBA" id="ARBA00004141"/>
    </source>
</evidence>
<evidence type="ECO:0000256" key="3">
    <source>
        <dbReference type="ARBA" id="ARBA00022989"/>
    </source>
</evidence>
<dbReference type="Pfam" id="PF01957">
    <property type="entry name" value="NfeD"/>
    <property type="match status" value="1"/>
</dbReference>
<dbReference type="OrthoDB" id="5289056at2"/>
<dbReference type="GO" id="GO:0008233">
    <property type="term" value="F:peptidase activity"/>
    <property type="evidence" value="ECO:0007669"/>
    <property type="project" value="UniProtKB-KW"/>
</dbReference>
<dbReference type="GO" id="GO:0006508">
    <property type="term" value="P:proteolysis"/>
    <property type="evidence" value="ECO:0007669"/>
    <property type="project" value="UniProtKB-KW"/>
</dbReference>
<feature type="domain" description="NfeD-like C-terminal" evidence="7">
    <location>
        <begin position="383"/>
        <end position="442"/>
    </location>
</feature>
<feature type="chain" id="PRO_5009287191" evidence="6">
    <location>
        <begin position="22"/>
        <end position="450"/>
    </location>
</feature>
<dbReference type="Pfam" id="PF24961">
    <property type="entry name" value="NfeD_membrane"/>
    <property type="match status" value="1"/>
</dbReference>
<evidence type="ECO:0000313" key="11">
    <source>
        <dbReference type="Proteomes" id="UP000236721"/>
    </source>
</evidence>
<feature type="signal peptide" evidence="6">
    <location>
        <begin position="1"/>
        <end position="21"/>
    </location>
</feature>
<dbReference type="Pfam" id="PF25145">
    <property type="entry name" value="NfeD1b_N"/>
    <property type="match status" value="1"/>
</dbReference>
<dbReference type="SUPFAM" id="SSF52096">
    <property type="entry name" value="ClpP/crotonase"/>
    <property type="match status" value="1"/>
</dbReference>
<dbReference type="RefSeq" id="WP_103879424.1">
    <property type="nucleotide sequence ID" value="NZ_FNVG01000004.1"/>
</dbReference>
<dbReference type="PANTHER" id="PTHR33507">
    <property type="entry name" value="INNER MEMBRANE PROTEIN YBBJ"/>
    <property type="match status" value="1"/>
</dbReference>
<keyword evidence="6" id="KW-0732">Signal</keyword>
<keyword evidence="10" id="KW-0645">Protease</keyword>
<dbReference type="InterPro" id="IPR056739">
    <property type="entry name" value="NfeD_membrane"/>
</dbReference>
<evidence type="ECO:0000256" key="4">
    <source>
        <dbReference type="ARBA" id="ARBA00023136"/>
    </source>
</evidence>
<dbReference type="FunFam" id="3.90.226.10:FF:000089">
    <property type="entry name" value="Membrane-bound serine protease"/>
    <property type="match status" value="1"/>
</dbReference>
<keyword evidence="11" id="KW-1185">Reference proteome</keyword>
<feature type="transmembrane region" description="Helical" evidence="5">
    <location>
        <begin position="300"/>
        <end position="317"/>
    </location>
</feature>
<evidence type="ECO:0000259" key="8">
    <source>
        <dbReference type="Pfam" id="PF24961"/>
    </source>
</evidence>
<dbReference type="InterPro" id="IPR012340">
    <property type="entry name" value="NA-bd_OB-fold"/>
</dbReference>
<comment type="subcellular location">
    <subcellularLocation>
        <location evidence="1">Membrane</location>
        <topology evidence="1">Multi-pass membrane protein</topology>
    </subcellularLocation>
</comment>
<evidence type="ECO:0000259" key="9">
    <source>
        <dbReference type="Pfam" id="PF25145"/>
    </source>
</evidence>
<dbReference type="GO" id="GO:0016020">
    <property type="term" value="C:membrane"/>
    <property type="evidence" value="ECO:0007669"/>
    <property type="project" value="UniProtKB-SubCell"/>
</dbReference>
<reference evidence="11" key="1">
    <citation type="submission" date="2016-10" db="EMBL/GenBank/DDBJ databases">
        <authorList>
            <person name="Varghese N."/>
            <person name="Submissions S."/>
        </authorList>
    </citation>
    <scope>NUCLEOTIDE SEQUENCE [LARGE SCALE GENOMIC DNA]</scope>
    <source>
        <strain evidence="11">CGMCC 1.7062</strain>
    </source>
</reference>
<accession>A0A1H5VF33</accession>
<dbReference type="SUPFAM" id="SSF141322">
    <property type="entry name" value="NfeD domain-like"/>
    <property type="match status" value="1"/>
</dbReference>
<dbReference type="EMBL" id="FNVG01000004">
    <property type="protein sequence ID" value="SEF85107.1"/>
    <property type="molecule type" value="Genomic_DNA"/>
</dbReference>
<dbReference type="Proteomes" id="UP000236721">
    <property type="component" value="Unassembled WGS sequence"/>
</dbReference>
<feature type="transmembrane region" description="Helical" evidence="5">
    <location>
        <begin position="349"/>
        <end position="372"/>
    </location>
</feature>
<dbReference type="Gene3D" id="3.90.226.10">
    <property type="entry name" value="2-enoyl-CoA Hydratase, Chain A, domain 1"/>
    <property type="match status" value="1"/>
</dbReference>
<dbReference type="InterPro" id="IPR029045">
    <property type="entry name" value="ClpP/crotonase-like_dom_sf"/>
</dbReference>
<feature type="transmembrane region" description="Helical" evidence="5">
    <location>
        <begin position="324"/>
        <end position="343"/>
    </location>
</feature>
<feature type="domain" description="NfeD integral membrane" evidence="8">
    <location>
        <begin position="255"/>
        <end position="372"/>
    </location>
</feature>
<keyword evidence="10" id="KW-0378">Hydrolase</keyword>
<proteinExistence type="predicted"/>
<evidence type="ECO:0000256" key="6">
    <source>
        <dbReference type="SAM" id="SignalP"/>
    </source>
</evidence>
<gene>
    <name evidence="10" type="ORF">SAMN04488244_104153</name>
</gene>
<dbReference type="InterPro" id="IPR002810">
    <property type="entry name" value="NfeD-like_C"/>
</dbReference>
<sequence length="450" mass="48426">MCRAALVVVFASLLFTLNVTVAQTPHSEQAKSTIPILTISGAIGPAVGDYVIEQLKEADLEPQVSAVVITLDTPGGLVSSLRDINQQILASQKPVLCLVYPKGARAASAGTYILYACHIAAMAPATTLGAATPVNIGSSGSDQEDEKSNEPSAMEKKVLNDSIAYIRSLAQLRGRNIEWAEKAVTEAATLSSQEALEMNVINLIADDPESLVAQLDGQVLEFNDQVVELNLSEATLIPVDPDWRHEFIATITNPNIAYILMIIGIYGLILEFYSPSFGIAGIIGAISLMLALYGLQMLPINYVGFGLIALGLLLLVAESLVPSFGLFGFSGAIAFVLGSIFLIDSDLPAFQVSVELIFTFALLSFAFIVFVLRRVWTLRKKHAVIGQEAILGIPMEASESFEEQGYIVLEGERWSAICSQPIHKGDLVEVVQIEGLTLVLRKLAGRKEHV</sequence>
<feature type="transmembrane region" description="Helical" evidence="5">
    <location>
        <begin position="276"/>
        <end position="294"/>
    </location>
</feature>
<dbReference type="PANTHER" id="PTHR33507:SF4">
    <property type="entry name" value="NODULATION COMPETITIVENESS PROTEIN NFED"/>
    <property type="match status" value="1"/>
</dbReference>
<dbReference type="CDD" id="cd07020">
    <property type="entry name" value="Clp_protease_NfeD_1"/>
    <property type="match status" value="1"/>
</dbReference>
<evidence type="ECO:0000256" key="5">
    <source>
        <dbReference type="SAM" id="Phobius"/>
    </source>
</evidence>
<feature type="transmembrane region" description="Helical" evidence="5">
    <location>
        <begin position="247"/>
        <end position="269"/>
    </location>
</feature>
<name>A0A1H5VF33_9VIBR</name>
<dbReference type="InterPro" id="IPR056738">
    <property type="entry name" value="NfeD1b_N"/>
</dbReference>
<evidence type="ECO:0000256" key="2">
    <source>
        <dbReference type="ARBA" id="ARBA00022692"/>
    </source>
</evidence>
<protein>
    <submittedName>
        <fullName evidence="10">Membrane-bound serine protease (ClpP class)</fullName>
    </submittedName>
</protein>